<keyword evidence="2 3" id="KW-0808">Transferase</keyword>
<reference evidence="5" key="1">
    <citation type="journal article" date="2019" name="Int. J. Syst. Evol. Microbiol.">
        <title>The Global Catalogue of Microorganisms (GCM) 10K type strain sequencing project: providing services to taxonomists for standard genome sequencing and annotation.</title>
        <authorList>
            <consortium name="The Broad Institute Genomics Platform"/>
            <consortium name="The Broad Institute Genome Sequencing Center for Infectious Disease"/>
            <person name="Wu L."/>
            <person name="Ma J."/>
        </authorList>
    </citation>
    <scope>NUCLEOTIDE SEQUENCE [LARGE SCALE GENOMIC DNA]</scope>
    <source>
        <strain evidence="5">CGMCC 4.7093</strain>
    </source>
</reference>
<evidence type="ECO:0000256" key="2">
    <source>
        <dbReference type="ARBA" id="ARBA00022679"/>
    </source>
</evidence>
<evidence type="ECO:0000256" key="3">
    <source>
        <dbReference type="RuleBase" id="RU003718"/>
    </source>
</evidence>
<dbReference type="RefSeq" id="WP_378035504.1">
    <property type="nucleotide sequence ID" value="NZ_JBHSIV010000006.1"/>
</dbReference>
<accession>A0ABV9YJG3</accession>
<comment type="caution">
    <text evidence="4">The sequence shown here is derived from an EMBL/GenBank/DDBJ whole genome shotgun (WGS) entry which is preliminary data.</text>
</comment>
<dbReference type="SUPFAM" id="SSF53756">
    <property type="entry name" value="UDP-Glycosyltransferase/glycogen phosphorylase"/>
    <property type="match status" value="1"/>
</dbReference>
<keyword evidence="5" id="KW-1185">Reference proteome</keyword>
<dbReference type="Pfam" id="PF00201">
    <property type="entry name" value="UDPGT"/>
    <property type="match status" value="1"/>
</dbReference>
<comment type="similarity">
    <text evidence="3">Belongs to the UDP-glycosyltransferase family.</text>
</comment>
<protein>
    <submittedName>
        <fullName evidence="4">Nucleotide disphospho-sugar-binding domain-containing protein</fullName>
    </submittedName>
</protein>
<dbReference type="InterPro" id="IPR050271">
    <property type="entry name" value="UDP-glycosyltransferase"/>
</dbReference>
<dbReference type="Proteomes" id="UP001595947">
    <property type="component" value="Unassembled WGS sequence"/>
</dbReference>
<dbReference type="PANTHER" id="PTHR48043">
    <property type="entry name" value="EG:EG0003.4 PROTEIN-RELATED"/>
    <property type="match status" value="1"/>
</dbReference>
<dbReference type="PROSITE" id="PS00375">
    <property type="entry name" value="UDPGT"/>
    <property type="match status" value="1"/>
</dbReference>
<gene>
    <name evidence="4" type="ORF">ACFPBZ_08070</name>
</gene>
<organism evidence="4 5">
    <name type="scientific">Actinomycetospora atypica</name>
    <dbReference type="NCBI Taxonomy" id="1290095"/>
    <lineage>
        <taxon>Bacteria</taxon>
        <taxon>Bacillati</taxon>
        <taxon>Actinomycetota</taxon>
        <taxon>Actinomycetes</taxon>
        <taxon>Pseudonocardiales</taxon>
        <taxon>Pseudonocardiaceae</taxon>
        <taxon>Actinomycetospora</taxon>
    </lineage>
</organism>
<name>A0ABV9YJG3_9PSEU</name>
<keyword evidence="1 3" id="KW-0328">Glycosyltransferase</keyword>
<dbReference type="Gene3D" id="3.40.50.2000">
    <property type="entry name" value="Glycogen Phosphorylase B"/>
    <property type="match status" value="1"/>
</dbReference>
<dbReference type="InterPro" id="IPR002213">
    <property type="entry name" value="UDP_glucos_trans"/>
</dbReference>
<dbReference type="EMBL" id="JBHSIV010000006">
    <property type="protein sequence ID" value="MFC5062158.1"/>
    <property type="molecule type" value="Genomic_DNA"/>
</dbReference>
<evidence type="ECO:0000313" key="4">
    <source>
        <dbReference type="EMBL" id="MFC5062158.1"/>
    </source>
</evidence>
<proteinExistence type="inferred from homology"/>
<dbReference type="InterPro" id="IPR035595">
    <property type="entry name" value="UDP_glycos_trans_CS"/>
</dbReference>
<sequence>MHVTDWVPQTLVLQSADLFVTHGGYNGIREAVRHGVPMVVVPQFGDQDHNADRIAALGLGARVPPAGTATPDDVATAVAAVLADRTVRTTVRAAHRAMLALPPIDGDWLDRHLATLHRRPLGG</sequence>
<evidence type="ECO:0000313" key="5">
    <source>
        <dbReference type="Proteomes" id="UP001595947"/>
    </source>
</evidence>
<evidence type="ECO:0000256" key="1">
    <source>
        <dbReference type="ARBA" id="ARBA00022676"/>
    </source>
</evidence>
<dbReference type="PANTHER" id="PTHR48043:SF145">
    <property type="entry name" value="FI06409P-RELATED"/>
    <property type="match status" value="1"/>
</dbReference>